<sequence>MKTVKPLLEKIDPGFGNSVLIRQYADPCRNKSPLWHVHPELELVYVNGGTGKRHIGNQVSYYQNGDLIFLGSNLPHFGFTDRLTGNKSETVIQMRQEFLGEAFFDVPEMHSIRKLLDRAQQGIVFHGKTKRRVGAKMEKLNSKEPFERIISLLKIMQDLATTKEYSLLNSERITLEIEPQDNKRMNQIFAHVRENFQNSIPLPEIADQVSMTVPAFCRYFKKISGKTFTQFVNEYRLVHAVKLLSEQPISITEICYRSGFNNFSHFNKQFREFTGKSPSAYRNELRKVVS</sequence>
<keyword evidence="6" id="KW-1185">Reference proteome</keyword>
<comment type="caution">
    <text evidence="5">The sequence shown here is derived from an EMBL/GenBank/DDBJ whole genome shotgun (WGS) entry which is preliminary data.</text>
</comment>
<dbReference type="SMART" id="SM00342">
    <property type="entry name" value="HTH_ARAC"/>
    <property type="match status" value="1"/>
</dbReference>
<dbReference type="GO" id="GO:0003700">
    <property type="term" value="F:DNA-binding transcription factor activity"/>
    <property type="evidence" value="ECO:0007669"/>
    <property type="project" value="InterPro"/>
</dbReference>
<dbReference type="Gene3D" id="2.60.120.10">
    <property type="entry name" value="Jelly Rolls"/>
    <property type="match status" value="1"/>
</dbReference>
<dbReference type="InterPro" id="IPR003313">
    <property type="entry name" value="AraC-bd"/>
</dbReference>
<keyword evidence="2" id="KW-0238">DNA-binding</keyword>
<dbReference type="GO" id="GO:0043565">
    <property type="term" value="F:sequence-specific DNA binding"/>
    <property type="evidence" value="ECO:0007669"/>
    <property type="project" value="InterPro"/>
</dbReference>
<dbReference type="InterPro" id="IPR018060">
    <property type="entry name" value="HTH_AraC"/>
</dbReference>
<dbReference type="PRINTS" id="PR00032">
    <property type="entry name" value="HTHARAC"/>
</dbReference>
<dbReference type="PROSITE" id="PS00041">
    <property type="entry name" value="HTH_ARAC_FAMILY_1"/>
    <property type="match status" value="1"/>
</dbReference>
<name>A0A9X1HVF4_9BACT</name>
<evidence type="ECO:0000313" key="6">
    <source>
        <dbReference type="Proteomes" id="UP001139409"/>
    </source>
</evidence>
<keyword evidence="1" id="KW-0805">Transcription regulation</keyword>
<feature type="domain" description="HTH araC/xylS-type" evidence="4">
    <location>
        <begin position="186"/>
        <end position="284"/>
    </location>
</feature>
<dbReference type="Proteomes" id="UP001139409">
    <property type="component" value="Unassembled WGS sequence"/>
</dbReference>
<dbReference type="Pfam" id="PF02311">
    <property type="entry name" value="AraC_binding"/>
    <property type="match status" value="1"/>
</dbReference>
<dbReference type="Gene3D" id="1.10.10.60">
    <property type="entry name" value="Homeodomain-like"/>
    <property type="match status" value="2"/>
</dbReference>
<dbReference type="PANTHER" id="PTHR43280">
    <property type="entry name" value="ARAC-FAMILY TRANSCRIPTIONAL REGULATOR"/>
    <property type="match status" value="1"/>
</dbReference>
<dbReference type="EMBL" id="JAIXNE010000006">
    <property type="protein sequence ID" value="MCA6078386.1"/>
    <property type="molecule type" value="Genomic_DNA"/>
</dbReference>
<reference evidence="5" key="1">
    <citation type="submission" date="2021-09" db="EMBL/GenBank/DDBJ databases">
        <title>Fulvivirga sp. isolated from coastal sediment.</title>
        <authorList>
            <person name="Yu H."/>
        </authorList>
    </citation>
    <scope>NUCLEOTIDE SEQUENCE</scope>
    <source>
        <strain evidence="5">1062</strain>
    </source>
</reference>
<evidence type="ECO:0000256" key="1">
    <source>
        <dbReference type="ARBA" id="ARBA00023015"/>
    </source>
</evidence>
<dbReference type="InterPro" id="IPR009057">
    <property type="entry name" value="Homeodomain-like_sf"/>
</dbReference>
<dbReference type="InterPro" id="IPR014710">
    <property type="entry name" value="RmlC-like_jellyroll"/>
</dbReference>
<dbReference type="SUPFAM" id="SSF51182">
    <property type="entry name" value="RmlC-like cupins"/>
    <property type="match status" value="1"/>
</dbReference>
<organism evidence="5 6">
    <name type="scientific">Fulvivirga sedimenti</name>
    <dbReference type="NCBI Taxonomy" id="2879465"/>
    <lineage>
        <taxon>Bacteria</taxon>
        <taxon>Pseudomonadati</taxon>
        <taxon>Bacteroidota</taxon>
        <taxon>Cytophagia</taxon>
        <taxon>Cytophagales</taxon>
        <taxon>Fulvivirgaceae</taxon>
        <taxon>Fulvivirga</taxon>
    </lineage>
</organism>
<proteinExistence type="predicted"/>
<dbReference type="InterPro" id="IPR011051">
    <property type="entry name" value="RmlC_Cupin_sf"/>
</dbReference>
<dbReference type="AlphaFoldDB" id="A0A9X1HVF4"/>
<keyword evidence="3" id="KW-0804">Transcription</keyword>
<evidence type="ECO:0000313" key="5">
    <source>
        <dbReference type="EMBL" id="MCA6078386.1"/>
    </source>
</evidence>
<evidence type="ECO:0000256" key="3">
    <source>
        <dbReference type="ARBA" id="ARBA00023163"/>
    </source>
</evidence>
<dbReference type="InterPro" id="IPR018062">
    <property type="entry name" value="HTH_AraC-typ_CS"/>
</dbReference>
<dbReference type="PANTHER" id="PTHR43280:SF27">
    <property type="entry name" value="TRANSCRIPTIONAL REGULATOR MTLR"/>
    <property type="match status" value="1"/>
</dbReference>
<dbReference type="SUPFAM" id="SSF46689">
    <property type="entry name" value="Homeodomain-like"/>
    <property type="match status" value="2"/>
</dbReference>
<dbReference type="Pfam" id="PF12833">
    <property type="entry name" value="HTH_18"/>
    <property type="match status" value="1"/>
</dbReference>
<protein>
    <submittedName>
        <fullName evidence="5">AraC family transcriptional regulator</fullName>
    </submittedName>
</protein>
<evidence type="ECO:0000256" key="2">
    <source>
        <dbReference type="ARBA" id="ARBA00023125"/>
    </source>
</evidence>
<dbReference type="PROSITE" id="PS01124">
    <property type="entry name" value="HTH_ARAC_FAMILY_2"/>
    <property type="match status" value="1"/>
</dbReference>
<dbReference type="InterPro" id="IPR020449">
    <property type="entry name" value="Tscrpt_reg_AraC-type_HTH"/>
</dbReference>
<dbReference type="RefSeq" id="WP_225699246.1">
    <property type="nucleotide sequence ID" value="NZ_JAIXNE010000006.1"/>
</dbReference>
<evidence type="ECO:0000259" key="4">
    <source>
        <dbReference type="PROSITE" id="PS01124"/>
    </source>
</evidence>
<accession>A0A9X1HVF4</accession>
<gene>
    <name evidence="5" type="ORF">LDX50_26170</name>
</gene>